<organism evidence="5 6">
    <name type="scientific">Flavobacterium franklandianum</name>
    <dbReference type="NCBI Taxonomy" id="2594430"/>
    <lineage>
        <taxon>Bacteria</taxon>
        <taxon>Pseudomonadati</taxon>
        <taxon>Bacteroidota</taxon>
        <taxon>Flavobacteriia</taxon>
        <taxon>Flavobacteriales</taxon>
        <taxon>Flavobacteriaceae</taxon>
        <taxon>Flavobacterium</taxon>
    </lineage>
</organism>
<dbReference type="PANTHER" id="PTHR47683:SF2">
    <property type="entry name" value="RNA-BINDING S4 DOMAIN-CONTAINING PROTEIN"/>
    <property type="match status" value="1"/>
</dbReference>
<feature type="domain" description="Pseudouridine synthase RsuA/RluA-like" evidence="4">
    <location>
        <begin position="23"/>
        <end position="174"/>
    </location>
</feature>
<evidence type="ECO:0000313" key="5">
    <source>
        <dbReference type="EMBL" id="TRX23052.1"/>
    </source>
</evidence>
<dbReference type="OrthoDB" id="1012272at2"/>
<evidence type="ECO:0000256" key="3">
    <source>
        <dbReference type="RuleBase" id="RU003887"/>
    </source>
</evidence>
<dbReference type="Proteomes" id="UP000318585">
    <property type="component" value="Unassembled WGS sequence"/>
</dbReference>
<dbReference type="GO" id="GO:0003723">
    <property type="term" value="F:RNA binding"/>
    <property type="evidence" value="ECO:0007669"/>
    <property type="project" value="InterPro"/>
</dbReference>
<reference evidence="5 6" key="1">
    <citation type="submission" date="2019-07" db="EMBL/GenBank/DDBJ databases">
        <title>Novel species of Flavobacterium.</title>
        <authorList>
            <person name="Liu Q."/>
            <person name="Xin Y.-H."/>
        </authorList>
    </citation>
    <scope>NUCLEOTIDE SEQUENCE [LARGE SCALE GENOMIC DNA]</scope>
    <source>
        <strain evidence="5 6">LB3P56</strain>
    </source>
</reference>
<dbReference type="EC" id="5.4.99.-" evidence="3"/>
<keyword evidence="2 3" id="KW-0413">Isomerase</keyword>
<dbReference type="PROSITE" id="PS01149">
    <property type="entry name" value="PSI_RSU"/>
    <property type="match status" value="1"/>
</dbReference>
<proteinExistence type="inferred from homology"/>
<dbReference type="InterPro" id="IPR018496">
    <property type="entry name" value="PsdUridine_synth_RsuA/RluB_CS"/>
</dbReference>
<dbReference type="NCBIfam" id="TIGR00093">
    <property type="entry name" value="pseudouridine synthase"/>
    <property type="match status" value="1"/>
</dbReference>
<evidence type="ECO:0000256" key="1">
    <source>
        <dbReference type="ARBA" id="ARBA00008348"/>
    </source>
</evidence>
<dbReference type="PANTHER" id="PTHR47683">
    <property type="entry name" value="PSEUDOURIDINE SYNTHASE FAMILY PROTEIN-RELATED"/>
    <property type="match status" value="1"/>
</dbReference>
<protein>
    <recommendedName>
        <fullName evidence="3">Pseudouridine synthase</fullName>
        <ecNumber evidence="3">5.4.99.-</ecNumber>
    </recommendedName>
</protein>
<dbReference type="InterPro" id="IPR020103">
    <property type="entry name" value="PsdUridine_synth_cat_dom_sf"/>
</dbReference>
<dbReference type="GO" id="GO:0001522">
    <property type="term" value="P:pseudouridine synthesis"/>
    <property type="evidence" value="ECO:0007669"/>
    <property type="project" value="InterPro"/>
</dbReference>
<dbReference type="InterPro" id="IPR000748">
    <property type="entry name" value="PsdUridine_synth_RsuA/RluB/E/F"/>
</dbReference>
<dbReference type="AlphaFoldDB" id="A0A553CR88"/>
<comment type="caution">
    <text evidence="5">The sequence shown here is derived from an EMBL/GenBank/DDBJ whole genome shotgun (WGS) entry which is preliminary data.</text>
</comment>
<dbReference type="EMBL" id="VJZR01000002">
    <property type="protein sequence ID" value="TRX23052.1"/>
    <property type="molecule type" value="Genomic_DNA"/>
</dbReference>
<dbReference type="InterPro" id="IPR042092">
    <property type="entry name" value="PsdUridine_s_RsuA/RluB/E/F_cat"/>
</dbReference>
<dbReference type="GO" id="GO:0009982">
    <property type="term" value="F:pseudouridine synthase activity"/>
    <property type="evidence" value="ECO:0007669"/>
    <property type="project" value="InterPro"/>
</dbReference>
<dbReference type="Pfam" id="PF00849">
    <property type="entry name" value="PseudoU_synth_2"/>
    <property type="match status" value="1"/>
</dbReference>
<comment type="similarity">
    <text evidence="1 3">Belongs to the pseudouridine synthase RsuA family.</text>
</comment>
<dbReference type="InterPro" id="IPR020094">
    <property type="entry name" value="TruA/RsuA/RluB/E/F_N"/>
</dbReference>
<name>A0A553CR88_9FLAO</name>
<keyword evidence="6" id="KW-1185">Reference proteome</keyword>
<accession>A0A553CR88</accession>
<gene>
    <name evidence="5" type="ORF">FNW17_04595</name>
</gene>
<dbReference type="GO" id="GO:0006364">
    <property type="term" value="P:rRNA processing"/>
    <property type="evidence" value="ECO:0007669"/>
    <property type="project" value="UniProtKB-ARBA"/>
</dbReference>
<dbReference type="InterPro" id="IPR006145">
    <property type="entry name" value="PsdUridine_synth_RsuA/RluA"/>
</dbReference>
<evidence type="ECO:0000256" key="2">
    <source>
        <dbReference type="ARBA" id="ARBA00023235"/>
    </source>
</evidence>
<dbReference type="InterPro" id="IPR050343">
    <property type="entry name" value="RsuA_PseudoU_synthase"/>
</dbReference>
<evidence type="ECO:0000313" key="6">
    <source>
        <dbReference type="Proteomes" id="UP000318585"/>
    </source>
</evidence>
<sequence length="208" mass="23949">MVFSELCILFIFTRNLHFNMSHHHFILHKPYGYLSQFIYELKRKKKLLGELHDFPAGTMAIGRLDEDSEGLLMLTTDGKMSEIVRSKKVDKEYYVQVDGIITQEAIDEMKKGVEIGFNGTKYITKRCESFIINEIPAFGARGKKIRDERHGPTSWASITVNEGKFRQVRKMTAAVGFPTLRLVRVRIGNVFLDNLQAGEVREVMNFEL</sequence>
<dbReference type="Gene3D" id="3.30.70.1560">
    <property type="entry name" value="Alpha-L RNA-binding motif"/>
    <property type="match status" value="1"/>
</dbReference>
<dbReference type="GO" id="GO:0140098">
    <property type="term" value="F:catalytic activity, acting on RNA"/>
    <property type="evidence" value="ECO:0007669"/>
    <property type="project" value="UniProtKB-ARBA"/>
</dbReference>
<dbReference type="SUPFAM" id="SSF55120">
    <property type="entry name" value="Pseudouridine synthase"/>
    <property type="match status" value="1"/>
</dbReference>
<evidence type="ECO:0000259" key="4">
    <source>
        <dbReference type="Pfam" id="PF00849"/>
    </source>
</evidence>
<dbReference type="Gene3D" id="3.30.70.580">
    <property type="entry name" value="Pseudouridine synthase I, catalytic domain, N-terminal subdomain"/>
    <property type="match status" value="1"/>
</dbReference>